<accession>A0A0L8H7R9</accession>
<dbReference type="Gene3D" id="3.60.10.10">
    <property type="entry name" value="Endonuclease/exonuclease/phosphatase"/>
    <property type="match status" value="1"/>
</dbReference>
<organism evidence="1">
    <name type="scientific">Octopus bimaculoides</name>
    <name type="common">California two-spotted octopus</name>
    <dbReference type="NCBI Taxonomy" id="37653"/>
    <lineage>
        <taxon>Eukaryota</taxon>
        <taxon>Metazoa</taxon>
        <taxon>Spiralia</taxon>
        <taxon>Lophotrochozoa</taxon>
        <taxon>Mollusca</taxon>
        <taxon>Cephalopoda</taxon>
        <taxon>Coleoidea</taxon>
        <taxon>Octopodiformes</taxon>
        <taxon>Octopoda</taxon>
        <taxon>Incirrata</taxon>
        <taxon>Octopodidae</taxon>
        <taxon>Octopus</taxon>
    </lineage>
</organism>
<dbReference type="EMBL" id="KQ419029">
    <property type="protein sequence ID" value="KOF84810.1"/>
    <property type="molecule type" value="Genomic_DNA"/>
</dbReference>
<gene>
    <name evidence="1" type="ORF">OCBIM_22021322mg</name>
</gene>
<evidence type="ECO:0008006" key="2">
    <source>
        <dbReference type="Google" id="ProtNLM"/>
    </source>
</evidence>
<protein>
    <recommendedName>
        <fullName evidence="2">Endonuclease/exonuclease/phosphatase domain-containing protein</fullName>
    </recommendedName>
</protein>
<dbReference type="OrthoDB" id="6139000at2759"/>
<evidence type="ECO:0000313" key="1">
    <source>
        <dbReference type="EMBL" id="KOF84810.1"/>
    </source>
</evidence>
<dbReference type="InterPro" id="IPR036691">
    <property type="entry name" value="Endo/exonu/phosph_ase_sf"/>
</dbReference>
<dbReference type="STRING" id="37653.A0A0L8H7R9"/>
<proteinExistence type="predicted"/>
<dbReference type="SUPFAM" id="SSF56219">
    <property type="entry name" value="DNase I-like"/>
    <property type="match status" value="1"/>
</dbReference>
<sequence length="351" mass="40696">MKLPDSGTLCERNYSFFWQGKDIDEVKEHGVGLAMKNSLLKLVELNNIKDKLYNQLSRKIQVISNGEHLVLLGDFNARVGADRDYWPECQGWYRIGNSCLLHRLCVTNTYFQAKAQHRVSWHHPCSEHWHQLDLIITRHNHLRNVLLTRSFQDANCNTDHSLVCCNLKLHPKMMHCTKPPGKQCISTTATQQPTKTDAFLKTLEDALIADPHEGNVQLRWDFLRDIIHSTALRAFGKRRKMIHDWFEANMKELSTPRGRRNIQLSFDMGNIHGMYEGIKKAITPTQSKIVPLKSRTKEVTKSKREQLKRWVEHYSKLYAKENNISDSALDTVEHLPITEELDTLPTAEQNH</sequence>
<dbReference type="AlphaFoldDB" id="A0A0L8H7R9"/>
<name>A0A0L8H7R9_OCTBM</name>
<reference evidence="1" key="1">
    <citation type="submission" date="2015-07" db="EMBL/GenBank/DDBJ databases">
        <title>MeaNS - Measles Nucleotide Surveillance Program.</title>
        <authorList>
            <person name="Tran T."/>
            <person name="Druce J."/>
        </authorList>
    </citation>
    <scope>NUCLEOTIDE SEQUENCE</scope>
    <source>
        <strain evidence="1">UCB-OBI-ISO-001</strain>
        <tissue evidence="1">Gonad</tissue>
    </source>
</reference>